<dbReference type="GO" id="GO:0005886">
    <property type="term" value="C:plasma membrane"/>
    <property type="evidence" value="ECO:0007669"/>
    <property type="project" value="UniProtKB-SubCell"/>
</dbReference>
<name>A0A6I1EP03_9BURK</name>
<feature type="transmembrane region" description="Helical" evidence="8">
    <location>
        <begin position="232"/>
        <end position="250"/>
    </location>
</feature>
<evidence type="ECO:0000256" key="8">
    <source>
        <dbReference type="RuleBase" id="RU363041"/>
    </source>
</evidence>
<accession>A0A6I1EP03</accession>
<dbReference type="OrthoDB" id="554695at2"/>
<comment type="similarity">
    <text evidence="2 8">Belongs to the 4-toluene sulfonate uptake permease (TSUP) (TC 2.A.102) family.</text>
</comment>
<keyword evidence="4 8" id="KW-1003">Cell membrane</keyword>
<organism evidence="9 10">
    <name type="scientific">Sutterella seckii</name>
    <dbReference type="NCBI Taxonomy" id="1944635"/>
    <lineage>
        <taxon>Bacteria</taxon>
        <taxon>Pseudomonadati</taxon>
        <taxon>Pseudomonadota</taxon>
        <taxon>Betaproteobacteria</taxon>
        <taxon>Burkholderiales</taxon>
        <taxon>Sutterellaceae</taxon>
        <taxon>Sutterella</taxon>
    </lineage>
</organism>
<evidence type="ECO:0000313" key="9">
    <source>
        <dbReference type="EMBL" id="KAB7657161.1"/>
    </source>
</evidence>
<evidence type="ECO:0000256" key="3">
    <source>
        <dbReference type="ARBA" id="ARBA00022448"/>
    </source>
</evidence>
<feature type="transmembrane region" description="Helical" evidence="8">
    <location>
        <begin position="34"/>
        <end position="57"/>
    </location>
</feature>
<evidence type="ECO:0000256" key="6">
    <source>
        <dbReference type="ARBA" id="ARBA00022989"/>
    </source>
</evidence>
<feature type="transmembrane region" description="Helical" evidence="8">
    <location>
        <begin position="140"/>
        <end position="170"/>
    </location>
</feature>
<feature type="transmembrane region" description="Helical" evidence="8">
    <location>
        <begin position="77"/>
        <end position="96"/>
    </location>
</feature>
<sequence>MEFDFLTTLLIVCPLVFLGGLVDAIAGGGGLITLPAFLIAGVPAHMALGSNKLASMIGTSVSTFRLWRAGFLKVREALPAVFCAFIGSAVGARIALLVPEEVFRYILIVLLPFAAIVVFRKSAIPAEGEEMEKSKRLAIVAAMSLLCGAYDGFYGPGAGTFMLLSYTILARMGVREASGQMKAVNLSSNLAAFATFALSGEVIWALGLIAGCFSIAGHYIGAGLVLKNGTKIVRPIIAVVLSILFVKTAWELLA</sequence>
<keyword evidence="5 8" id="KW-0812">Transmembrane</keyword>
<keyword evidence="7 8" id="KW-0472">Membrane</keyword>
<evidence type="ECO:0000256" key="1">
    <source>
        <dbReference type="ARBA" id="ARBA00004651"/>
    </source>
</evidence>
<evidence type="ECO:0000256" key="7">
    <source>
        <dbReference type="ARBA" id="ARBA00023136"/>
    </source>
</evidence>
<dbReference type="PANTHER" id="PTHR30269">
    <property type="entry name" value="TRANSMEMBRANE PROTEIN YFCA"/>
    <property type="match status" value="1"/>
</dbReference>
<evidence type="ECO:0000256" key="4">
    <source>
        <dbReference type="ARBA" id="ARBA00022475"/>
    </source>
</evidence>
<comment type="caution">
    <text evidence="9">The sequence shown here is derived from an EMBL/GenBank/DDBJ whole genome shotgun (WGS) entry which is preliminary data.</text>
</comment>
<evidence type="ECO:0000256" key="5">
    <source>
        <dbReference type="ARBA" id="ARBA00022692"/>
    </source>
</evidence>
<dbReference type="InterPro" id="IPR052017">
    <property type="entry name" value="TSUP"/>
</dbReference>
<protein>
    <recommendedName>
        <fullName evidence="8">Probable membrane transporter protein</fullName>
    </recommendedName>
</protein>
<dbReference type="Pfam" id="PF01925">
    <property type="entry name" value="TauE"/>
    <property type="match status" value="1"/>
</dbReference>
<gene>
    <name evidence="9" type="ORF">GBM95_08350</name>
</gene>
<dbReference type="RefSeq" id="WP_152158678.1">
    <property type="nucleotide sequence ID" value="NZ_WEHX01000060.1"/>
</dbReference>
<reference evidence="9 10" key="1">
    <citation type="submission" date="2019-10" db="EMBL/GenBank/DDBJ databases">
        <title>Genome diversity of Sutterella seckii.</title>
        <authorList>
            <person name="Chaplin A.V."/>
            <person name="Sokolova S.R."/>
            <person name="Mosin K.A."/>
            <person name="Ivanova E.L."/>
            <person name="Kochetkova T.O."/>
            <person name="Goltsov A.Y."/>
            <person name="Trofimov D.Y."/>
            <person name="Efimov B.A."/>
        </authorList>
    </citation>
    <scope>NUCLEOTIDE SEQUENCE [LARGE SCALE GENOMIC DNA]</scope>
    <source>
        <strain evidence="9 10">ASD393</strain>
    </source>
</reference>
<feature type="transmembrane region" description="Helical" evidence="8">
    <location>
        <begin position="190"/>
        <end position="220"/>
    </location>
</feature>
<dbReference type="PANTHER" id="PTHR30269:SF0">
    <property type="entry name" value="MEMBRANE TRANSPORTER PROTEIN YFCA-RELATED"/>
    <property type="match status" value="1"/>
</dbReference>
<proteinExistence type="inferred from homology"/>
<comment type="subcellular location">
    <subcellularLocation>
        <location evidence="1 8">Cell membrane</location>
        <topology evidence="1 8">Multi-pass membrane protein</topology>
    </subcellularLocation>
</comment>
<feature type="transmembrane region" description="Helical" evidence="8">
    <location>
        <begin position="102"/>
        <end position="119"/>
    </location>
</feature>
<dbReference type="InterPro" id="IPR002781">
    <property type="entry name" value="TM_pro_TauE-like"/>
</dbReference>
<dbReference type="AlphaFoldDB" id="A0A6I1EP03"/>
<evidence type="ECO:0000313" key="10">
    <source>
        <dbReference type="Proteomes" id="UP000430564"/>
    </source>
</evidence>
<evidence type="ECO:0000256" key="2">
    <source>
        <dbReference type="ARBA" id="ARBA00009142"/>
    </source>
</evidence>
<keyword evidence="6 8" id="KW-1133">Transmembrane helix</keyword>
<keyword evidence="3" id="KW-0813">Transport</keyword>
<dbReference type="Proteomes" id="UP000430564">
    <property type="component" value="Unassembled WGS sequence"/>
</dbReference>
<dbReference type="EMBL" id="WEHX01000060">
    <property type="protein sequence ID" value="KAB7657161.1"/>
    <property type="molecule type" value="Genomic_DNA"/>
</dbReference>